<dbReference type="Gene3D" id="3.10.129.10">
    <property type="entry name" value="Hotdog Thioesterase"/>
    <property type="match status" value="1"/>
</dbReference>
<evidence type="ECO:0000256" key="1">
    <source>
        <dbReference type="ARBA" id="ARBA00005953"/>
    </source>
</evidence>
<feature type="domain" description="Thioesterase" evidence="3">
    <location>
        <begin position="30"/>
        <end position="108"/>
    </location>
</feature>
<dbReference type="PANTHER" id="PTHR31793:SF27">
    <property type="entry name" value="NOVEL THIOESTERASE SUPERFAMILY DOMAIN AND SAPOSIN A-TYPE DOMAIN CONTAINING PROTEIN (0610012H03RIK)"/>
    <property type="match status" value="1"/>
</dbReference>
<name>A0A165JS73_XYLHT</name>
<dbReference type="STRING" id="1328760.A0A165JS73"/>
<dbReference type="AlphaFoldDB" id="A0A165JS73"/>
<keyword evidence="2" id="KW-0378">Hydrolase</keyword>
<dbReference type="Proteomes" id="UP000076632">
    <property type="component" value="Unassembled WGS sequence"/>
</dbReference>
<dbReference type="PANTHER" id="PTHR31793">
    <property type="entry name" value="4-HYDROXYBENZOYL-COA THIOESTERASE FAMILY MEMBER"/>
    <property type="match status" value="1"/>
</dbReference>
<dbReference type="InParanoid" id="A0A165JS73"/>
<dbReference type="Pfam" id="PF03061">
    <property type="entry name" value="4HBT"/>
    <property type="match status" value="1"/>
</dbReference>
<dbReference type="CDD" id="cd00586">
    <property type="entry name" value="4HBT"/>
    <property type="match status" value="1"/>
</dbReference>
<reference evidence="4 5" key="1">
    <citation type="journal article" date="2016" name="Fungal Biol.">
        <title>The genome of Xylona heveae provides a window into fungal endophytism.</title>
        <authorList>
            <person name="Gazis R."/>
            <person name="Kuo A."/>
            <person name="Riley R."/>
            <person name="LaButti K."/>
            <person name="Lipzen A."/>
            <person name="Lin J."/>
            <person name="Amirebrahimi M."/>
            <person name="Hesse C.N."/>
            <person name="Spatafora J.W."/>
            <person name="Henrissat B."/>
            <person name="Hainaut M."/>
            <person name="Grigoriev I.V."/>
            <person name="Hibbett D.S."/>
        </authorList>
    </citation>
    <scope>NUCLEOTIDE SEQUENCE [LARGE SCALE GENOMIC DNA]</scope>
    <source>
        <strain evidence="4 5">TC161</strain>
    </source>
</reference>
<dbReference type="EMBL" id="KV407454">
    <property type="protein sequence ID" value="KZF26560.1"/>
    <property type="molecule type" value="Genomic_DNA"/>
</dbReference>
<keyword evidence="5" id="KW-1185">Reference proteome</keyword>
<dbReference type="SUPFAM" id="SSF54637">
    <property type="entry name" value="Thioesterase/thiol ester dehydrase-isomerase"/>
    <property type="match status" value="1"/>
</dbReference>
<dbReference type="RefSeq" id="XP_018192115.1">
    <property type="nucleotide sequence ID" value="XM_018331582.1"/>
</dbReference>
<gene>
    <name evidence="4" type="ORF">L228DRAFT_243034</name>
</gene>
<dbReference type="InterPro" id="IPR029069">
    <property type="entry name" value="HotDog_dom_sf"/>
</dbReference>
<evidence type="ECO:0000259" key="3">
    <source>
        <dbReference type="Pfam" id="PF03061"/>
    </source>
</evidence>
<dbReference type="GO" id="GO:0047617">
    <property type="term" value="F:fatty acyl-CoA hydrolase activity"/>
    <property type="evidence" value="ECO:0007669"/>
    <property type="project" value="TreeGrafter"/>
</dbReference>
<comment type="similarity">
    <text evidence="1">Belongs to the 4-hydroxybenzoyl-CoA thioesterase family.</text>
</comment>
<dbReference type="OMA" id="DNDAYGH"/>
<protein>
    <submittedName>
        <fullName evidence="4">Thioesterase family protein</fullName>
    </submittedName>
</protein>
<dbReference type="InterPro" id="IPR050563">
    <property type="entry name" value="4-hydroxybenzoyl-CoA_TE"/>
</dbReference>
<dbReference type="GeneID" id="28896719"/>
<evidence type="ECO:0000256" key="2">
    <source>
        <dbReference type="ARBA" id="ARBA00022801"/>
    </source>
</evidence>
<dbReference type="FunFam" id="3.10.129.10:FF:000104">
    <property type="entry name" value="Thioesterase family protein (AFU_orthologue AFUA_2G16350)"/>
    <property type="match status" value="1"/>
</dbReference>
<dbReference type="OrthoDB" id="2420454at2759"/>
<proteinExistence type="inferred from homology"/>
<evidence type="ECO:0000313" key="4">
    <source>
        <dbReference type="EMBL" id="KZF26560.1"/>
    </source>
</evidence>
<accession>A0A165JS73</accession>
<organism evidence="4 5">
    <name type="scientific">Xylona heveae (strain CBS 132557 / TC161)</name>
    <dbReference type="NCBI Taxonomy" id="1328760"/>
    <lineage>
        <taxon>Eukaryota</taxon>
        <taxon>Fungi</taxon>
        <taxon>Dikarya</taxon>
        <taxon>Ascomycota</taxon>
        <taxon>Pezizomycotina</taxon>
        <taxon>Xylonomycetes</taxon>
        <taxon>Xylonales</taxon>
        <taxon>Xylonaceae</taxon>
        <taxon>Xylona</taxon>
    </lineage>
</organism>
<dbReference type="InterPro" id="IPR006683">
    <property type="entry name" value="Thioestr_dom"/>
</dbReference>
<evidence type="ECO:0000313" key="5">
    <source>
        <dbReference type="Proteomes" id="UP000076632"/>
    </source>
</evidence>
<sequence>MALAELKLRQRSDYGFFLDCCTRWNDNDMYGHVNNSIYYFLFDSIVNTYLIQHCGLQPLTSAQIGLVVHSHCNYFSPVSFPATLKLGLRTNRLGTSSVEYEIGVFERGCPEVKAVGGFVHVFVAREAGRPVKQGMPLEMREGLEKLLQRGSISSKL</sequence>